<evidence type="ECO:0000313" key="2">
    <source>
        <dbReference type="EMBL" id="QED44418.1"/>
    </source>
</evidence>
<protein>
    <submittedName>
        <fullName evidence="2">TGB3</fullName>
    </submittedName>
</protein>
<dbReference type="PIRSF" id="PIRSF005512">
    <property type="entry name" value="Allexi_40kDa"/>
    <property type="match status" value="1"/>
</dbReference>
<gene>
    <name evidence="2" type="primary">ORF4</name>
</gene>
<reference evidence="2" key="1">
    <citation type="submission" date="2019-06" db="EMBL/GenBank/DDBJ databases">
        <authorList>
            <person name="Jo Y."/>
            <person name="Cho W.K."/>
        </authorList>
    </citation>
    <scope>NUCLEOTIDE SEQUENCE</scope>
    <source>
        <strain evidence="2">G60</strain>
    </source>
</reference>
<accession>A0A6M2YWU8</accession>
<feature type="compositionally biased region" description="Polar residues" evidence="1">
    <location>
        <begin position="239"/>
        <end position="256"/>
    </location>
</feature>
<organism evidence="2">
    <name type="scientific">Garlic virus E</name>
    <dbReference type="NCBI Taxonomy" id="150285"/>
    <lineage>
        <taxon>Viruses</taxon>
        <taxon>Riboviria</taxon>
        <taxon>Orthornavirae</taxon>
        <taxon>Kitrinoviricota</taxon>
        <taxon>Alsuviricetes</taxon>
        <taxon>Tymovirales</taxon>
        <taxon>Alphaflexiviridae</taxon>
        <taxon>Allexivirus</taxon>
        <taxon>Acarallexivirus</taxon>
        <taxon>Allexivirus epsalii</taxon>
    </lineage>
</organism>
<proteinExistence type="predicted"/>
<dbReference type="Pfam" id="PF05549">
    <property type="entry name" value="Allexi_40kDa"/>
    <property type="match status" value="1"/>
</dbReference>
<dbReference type="InterPro" id="IPR008398">
    <property type="entry name" value="Allexi_40kDa"/>
</dbReference>
<dbReference type="EMBL" id="MN059326">
    <property type="protein sequence ID" value="QED44418.1"/>
    <property type="molecule type" value="Genomic_RNA"/>
</dbReference>
<name>A0A6M2YWU8_9VIRU</name>
<feature type="region of interest" description="Disordered" evidence="1">
    <location>
        <begin position="233"/>
        <end position="256"/>
    </location>
</feature>
<sequence>MVIVTTFHIDRARELIINNTNSVKDVLLDRLQAISTKLQTVGIGVNDAHSSSDAGSRRILDYLRSNNSSSNQAVQSSLGVPQSESCETTAEVPKRTFSSNAGVAIDATRALLGYVPPTRYDVPPATLPLDELYGQLHALHQNSLEWLTHINHNVESIIDFFDPSSLFSHGTPLSRLRDAMAALTRTVDDIHSSLTSTVPNPEHASSSKTQTKFEAIERSLEALHQKVDKLTSLAEDNPSLPQVSPNSTTTPTQGASKSLPAFQAVHPTASCRTYGTIVFDSTSSRIPMDILGRPASTALRLDMTVAASSLATSVSYKIFDDDYLLLSETIETAHKLQHCPSDCLALLHQRCPNFVYKIRSHGLC</sequence>
<evidence type="ECO:0000256" key="1">
    <source>
        <dbReference type="SAM" id="MobiDB-lite"/>
    </source>
</evidence>